<comment type="caution">
    <text evidence="1">The sequence shown here is derived from an EMBL/GenBank/DDBJ whole genome shotgun (WGS) entry which is preliminary data.</text>
</comment>
<dbReference type="EMBL" id="LAZR01016145">
    <property type="protein sequence ID" value="KKM05768.1"/>
    <property type="molecule type" value="Genomic_DNA"/>
</dbReference>
<protein>
    <submittedName>
        <fullName evidence="1">Uncharacterized protein</fullName>
    </submittedName>
</protein>
<reference evidence="1" key="1">
    <citation type="journal article" date="2015" name="Nature">
        <title>Complex archaea that bridge the gap between prokaryotes and eukaryotes.</title>
        <authorList>
            <person name="Spang A."/>
            <person name="Saw J.H."/>
            <person name="Jorgensen S.L."/>
            <person name="Zaremba-Niedzwiedzka K."/>
            <person name="Martijn J."/>
            <person name="Lind A.E."/>
            <person name="van Eijk R."/>
            <person name="Schleper C."/>
            <person name="Guy L."/>
            <person name="Ettema T.J."/>
        </authorList>
    </citation>
    <scope>NUCLEOTIDE SEQUENCE</scope>
</reference>
<evidence type="ECO:0000313" key="1">
    <source>
        <dbReference type="EMBL" id="KKM05768.1"/>
    </source>
</evidence>
<accession>A0A0F9K3I3</accession>
<name>A0A0F9K3I3_9ZZZZ</name>
<organism evidence="1">
    <name type="scientific">marine sediment metagenome</name>
    <dbReference type="NCBI Taxonomy" id="412755"/>
    <lineage>
        <taxon>unclassified sequences</taxon>
        <taxon>metagenomes</taxon>
        <taxon>ecological metagenomes</taxon>
    </lineage>
</organism>
<gene>
    <name evidence="1" type="ORF">LCGC14_1750780</name>
</gene>
<sequence length="72" mass="7686">MGYALVIGSCCACGKPFSFNPVRVPSARDSTGERQPICKGCVDRANPERIAKGLPPITYAADAYTFCDEGEL</sequence>
<proteinExistence type="predicted"/>
<dbReference type="AlphaFoldDB" id="A0A0F9K3I3"/>